<accession>A0AAV4QQI0</accession>
<proteinExistence type="predicted"/>
<gene>
    <name evidence="1" type="ORF">CEXT_331171</name>
</gene>
<reference evidence="1 2" key="1">
    <citation type="submission" date="2021-06" db="EMBL/GenBank/DDBJ databases">
        <title>Caerostris extrusa draft genome.</title>
        <authorList>
            <person name="Kono N."/>
            <person name="Arakawa K."/>
        </authorList>
    </citation>
    <scope>NUCLEOTIDE SEQUENCE [LARGE SCALE GENOMIC DNA]</scope>
</reference>
<name>A0AAV4QQI0_CAEEX</name>
<comment type="caution">
    <text evidence="1">The sequence shown here is derived from an EMBL/GenBank/DDBJ whole genome shotgun (WGS) entry which is preliminary data.</text>
</comment>
<dbReference type="AlphaFoldDB" id="A0AAV4QQI0"/>
<protein>
    <submittedName>
        <fullName evidence="1">Uncharacterized protein</fullName>
    </submittedName>
</protein>
<evidence type="ECO:0000313" key="2">
    <source>
        <dbReference type="Proteomes" id="UP001054945"/>
    </source>
</evidence>
<keyword evidence="2" id="KW-1185">Reference proteome</keyword>
<sequence length="119" mass="13437">MVATQSVSVPPDGDEWIFKNLPHRFTNARVARRIAAYTGRDSVCLKQMGCSVSVILDELESDSNYLPIRHPYSITPGNLLPNTRQIKRHKMIATQSVSVPPDGDEWIFKNLSIDIRMRG</sequence>
<evidence type="ECO:0000313" key="1">
    <source>
        <dbReference type="EMBL" id="GIY09828.1"/>
    </source>
</evidence>
<dbReference type="EMBL" id="BPLR01006433">
    <property type="protein sequence ID" value="GIY09828.1"/>
    <property type="molecule type" value="Genomic_DNA"/>
</dbReference>
<organism evidence="1 2">
    <name type="scientific">Caerostris extrusa</name>
    <name type="common">Bark spider</name>
    <name type="synonym">Caerostris bankana</name>
    <dbReference type="NCBI Taxonomy" id="172846"/>
    <lineage>
        <taxon>Eukaryota</taxon>
        <taxon>Metazoa</taxon>
        <taxon>Ecdysozoa</taxon>
        <taxon>Arthropoda</taxon>
        <taxon>Chelicerata</taxon>
        <taxon>Arachnida</taxon>
        <taxon>Araneae</taxon>
        <taxon>Araneomorphae</taxon>
        <taxon>Entelegynae</taxon>
        <taxon>Araneoidea</taxon>
        <taxon>Araneidae</taxon>
        <taxon>Caerostris</taxon>
    </lineage>
</organism>
<dbReference type="Proteomes" id="UP001054945">
    <property type="component" value="Unassembled WGS sequence"/>
</dbReference>